<dbReference type="AlphaFoldDB" id="A0A0S4LE92"/>
<dbReference type="InterPro" id="IPR002052">
    <property type="entry name" value="DNA_methylase_N6_adenine_CS"/>
</dbReference>
<dbReference type="Gene3D" id="3.40.50.150">
    <property type="entry name" value="Vaccinia Virus protein VP39"/>
    <property type="match status" value="1"/>
</dbReference>
<keyword evidence="3 8" id="KW-0489">Methyltransferase</keyword>
<keyword evidence="4 8" id="KW-0808">Transferase</keyword>
<dbReference type="GO" id="GO:0003676">
    <property type="term" value="F:nucleic acid binding"/>
    <property type="evidence" value="ECO:0007669"/>
    <property type="project" value="InterPro"/>
</dbReference>
<comment type="similarity">
    <text evidence="1">Belongs to the N(4)/N(6)-methyltransferase family.</text>
</comment>
<dbReference type="Pfam" id="PF07669">
    <property type="entry name" value="Eco57I"/>
    <property type="match status" value="1"/>
</dbReference>
<keyword evidence="9" id="KW-1185">Reference proteome</keyword>
<proteinExistence type="inferred from homology"/>
<name>A0A0S4LE92_9BACT</name>
<organism evidence="8 9">
    <name type="scientific">Candidatus Nitrospira nitrosa</name>
    <dbReference type="NCBI Taxonomy" id="1742972"/>
    <lineage>
        <taxon>Bacteria</taxon>
        <taxon>Pseudomonadati</taxon>
        <taxon>Nitrospirota</taxon>
        <taxon>Nitrospiria</taxon>
        <taxon>Nitrospirales</taxon>
        <taxon>Nitrospiraceae</taxon>
        <taxon>Nitrospira</taxon>
    </lineage>
</organism>
<keyword evidence="5" id="KW-0949">S-adenosyl-L-methionine</keyword>
<dbReference type="PROSITE" id="PS00092">
    <property type="entry name" value="N6_MTASE"/>
    <property type="match status" value="1"/>
</dbReference>
<evidence type="ECO:0000256" key="3">
    <source>
        <dbReference type="ARBA" id="ARBA00022603"/>
    </source>
</evidence>
<dbReference type="RefSeq" id="WP_141654313.1">
    <property type="nucleotide sequence ID" value="NZ_CZQA01000008.1"/>
</dbReference>
<reference evidence="8 9" key="1">
    <citation type="submission" date="2015-10" db="EMBL/GenBank/DDBJ databases">
        <authorList>
            <person name="Gilbert D.G."/>
        </authorList>
    </citation>
    <scope>NUCLEOTIDE SEQUENCE [LARGE SCALE GENOMIC DNA]</scope>
    <source>
        <strain evidence="8">COMA1</strain>
    </source>
</reference>
<accession>A0A0S4LE92</accession>
<dbReference type="GO" id="GO:0032259">
    <property type="term" value="P:methylation"/>
    <property type="evidence" value="ECO:0007669"/>
    <property type="project" value="UniProtKB-KW"/>
</dbReference>
<dbReference type="PRINTS" id="PR00507">
    <property type="entry name" value="N12N6MTFRASE"/>
</dbReference>
<evidence type="ECO:0000259" key="7">
    <source>
        <dbReference type="Pfam" id="PF07669"/>
    </source>
</evidence>
<dbReference type="GO" id="GO:0006304">
    <property type="term" value="P:DNA modification"/>
    <property type="evidence" value="ECO:0007669"/>
    <property type="project" value="InterPro"/>
</dbReference>
<dbReference type="EC" id="2.1.1.72" evidence="2"/>
<comment type="catalytic activity">
    <reaction evidence="6">
        <text>a 2'-deoxyadenosine in DNA + S-adenosyl-L-methionine = an N(6)-methyl-2'-deoxyadenosine in DNA + S-adenosyl-L-homocysteine + H(+)</text>
        <dbReference type="Rhea" id="RHEA:15197"/>
        <dbReference type="Rhea" id="RHEA-COMP:12418"/>
        <dbReference type="Rhea" id="RHEA-COMP:12419"/>
        <dbReference type="ChEBI" id="CHEBI:15378"/>
        <dbReference type="ChEBI" id="CHEBI:57856"/>
        <dbReference type="ChEBI" id="CHEBI:59789"/>
        <dbReference type="ChEBI" id="CHEBI:90615"/>
        <dbReference type="ChEBI" id="CHEBI:90616"/>
        <dbReference type="EC" id="2.1.1.72"/>
    </reaction>
</comment>
<evidence type="ECO:0000256" key="1">
    <source>
        <dbReference type="ARBA" id="ARBA00006594"/>
    </source>
</evidence>
<dbReference type="InterPro" id="IPR050953">
    <property type="entry name" value="N4_N6_ade-DNA_methylase"/>
</dbReference>
<evidence type="ECO:0000256" key="4">
    <source>
        <dbReference type="ARBA" id="ARBA00022679"/>
    </source>
</evidence>
<dbReference type="InterPro" id="IPR029063">
    <property type="entry name" value="SAM-dependent_MTases_sf"/>
</dbReference>
<protein>
    <recommendedName>
        <fullName evidence="2">site-specific DNA-methyltransferase (adenine-specific)</fullName>
        <ecNumber evidence="2">2.1.1.72</ecNumber>
    </recommendedName>
</protein>
<dbReference type="PANTHER" id="PTHR33841:SF5">
    <property type="entry name" value="DNA METHYLASE (MODIFICATION METHYLASE) (METHYLTRANSFERASE)-RELATED"/>
    <property type="match status" value="1"/>
</dbReference>
<dbReference type="GO" id="GO:0009007">
    <property type="term" value="F:site-specific DNA-methyltransferase (adenine-specific) activity"/>
    <property type="evidence" value="ECO:0007669"/>
    <property type="project" value="UniProtKB-EC"/>
</dbReference>
<feature type="domain" description="Type II methyltransferase M.TaqI-like" evidence="7">
    <location>
        <begin position="149"/>
        <end position="247"/>
    </location>
</feature>
<dbReference type="Proteomes" id="UP000199032">
    <property type="component" value="Unassembled WGS sequence"/>
</dbReference>
<dbReference type="SUPFAM" id="SSF53335">
    <property type="entry name" value="S-adenosyl-L-methionine-dependent methyltransferases"/>
    <property type="match status" value="1"/>
</dbReference>
<dbReference type="EMBL" id="CZQA01000008">
    <property type="protein sequence ID" value="CUS35953.1"/>
    <property type="molecule type" value="Genomic_DNA"/>
</dbReference>
<sequence>MANNYLTPAVSTRGIQLPLLAPVRHPLPISPTESKGVVYTKRWVVELLLDLSGYRSDENLVDRLAIEPAAGDGAFLGPMIERLLMSCQKHGRSLSDCQRSLLAYELDENSAARAHAAAQATLIHHGTPGPQAKELADAWVQTRDYLLDADHRQADFIIGNPPYVRLEDIPEETASVYRSTYPTMRGRADLYVAFFEAALRQLKPNGVCSFICADRWMRNQYGAELRQLISSAYSVEILLSMHHANAFDDDVDAYPAITVIRCSTQQSTIVASANHEAEHVQPGQLAATLKTHNRTFLPQGIHRAVVKTWFKGSAPWPCHSPEQLALLRRLEDQFPPLELSARVGIGVATGHDRIYITTDPELVESSRLLKLALAKDLTAGTVRWSGHYLVNPWKAEGLVDLRAYPKLQAYYEHHAAALKKRHTAEKSADKWYKTIDRVNHTLTHTHKLYIPDIKNALEPVLDRGETYPHHNLYFIQSDVWDLEVLGGLLLSKVGQFFVESYGVRMRGGYLRFQAQYLRRIRVPAPQALPTIHSLKLREAFRLRDKTLATIAALDLYEIDARTMEAALEH</sequence>
<evidence type="ECO:0000256" key="6">
    <source>
        <dbReference type="ARBA" id="ARBA00047942"/>
    </source>
</evidence>
<evidence type="ECO:0000256" key="5">
    <source>
        <dbReference type="ARBA" id="ARBA00022691"/>
    </source>
</evidence>
<evidence type="ECO:0000313" key="8">
    <source>
        <dbReference type="EMBL" id="CUS35953.1"/>
    </source>
</evidence>
<evidence type="ECO:0000313" key="9">
    <source>
        <dbReference type="Proteomes" id="UP000199032"/>
    </source>
</evidence>
<dbReference type="STRING" id="1742972.COMA1_20550"/>
<dbReference type="OrthoDB" id="9784823at2"/>
<dbReference type="PANTHER" id="PTHR33841">
    <property type="entry name" value="DNA METHYLTRANSFERASE YEEA-RELATED"/>
    <property type="match status" value="1"/>
</dbReference>
<evidence type="ECO:0000256" key="2">
    <source>
        <dbReference type="ARBA" id="ARBA00011900"/>
    </source>
</evidence>
<gene>
    <name evidence="8" type="ORF">COMA1_20550</name>
</gene>
<dbReference type="InterPro" id="IPR011639">
    <property type="entry name" value="MethylTrfase_TaqI-like_dom"/>
</dbReference>